<dbReference type="KEGG" id="hro:HELRODRAFT_194813"/>
<evidence type="ECO:0000313" key="2">
    <source>
        <dbReference type="EMBL" id="ESO11423.1"/>
    </source>
</evidence>
<feature type="transmembrane region" description="Helical" evidence="1">
    <location>
        <begin position="33"/>
        <end position="62"/>
    </location>
</feature>
<name>T1FWG0_HELRO</name>
<keyword evidence="4" id="KW-1185">Reference proteome</keyword>
<dbReference type="EnsemblMetazoa" id="HelroT194813">
    <property type="protein sequence ID" value="HelroP194813"/>
    <property type="gene ID" value="HelroG194813"/>
</dbReference>
<keyword evidence="1" id="KW-0812">Transmembrane</keyword>
<gene>
    <name evidence="3" type="primary">20213155</name>
    <name evidence="2" type="ORF">HELRODRAFT_194813</name>
</gene>
<sequence length="344" mass="39685">MSDDCKTLCNCTFYHIYGKNTTLIDFSFHSPEVITLCIFYCLLFICALAGNIMFFSQIVLSMTVHFLTSTKVKLLIIKNPSKLMSIFQNVFVWLTSLAMVISFYLSLISSSAPSVASDSSKSTKKKFAYIPCDCKNLTFDRWFEVYFVPWHVFKLFIIMFIYHCLAHSVLWLLLRRELQYKHISRLERILERAEDLANNNRNKSKAVSSTNEDKVIENNDQNECEAIDKDNKDSPIGKVSSGQSNKNGKVLCCLLPVFSKEVIQVQKAERQNIKHTRLATFITFTSHFVFFFSIMNHATLHKTIYENSFSAAVSQFLELACLILTPIYFYFFDTKFAGTLRKKT</sequence>
<dbReference type="GeneID" id="20213155"/>
<dbReference type="HOGENOM" id="CLU_807196_0_0_1"/>
<evidence type="ECO:0000313" key="3">
    <source>
        <dbReference type="EnsemblMetazoa" id="HelroP194813"/>
    </source>
</evidence>
<dbReference type="AlphaFoldDB" id="T1FWG0"/>
<evidence type="ECO:0000313" key="4">
    <source>
        <dbReference type="Proteomes" id="UP000015101"/>
    </source>
</evidence>
<dbReference type="RefSeq" id="XP_009010491.1">
    <property type="nucleotide sequence ID" value="XM_009012243.1"/>
</dbReference>
<dbReference type="EMBL" id="AMQM01008639">
    <property type="status" value="NOT_ANNOTATED_CDS"/>
    <property type="molecule type" value="Genomic_DNA"/>
</dbReference>
<protein>
    <submittedName>
        <fullName evidence="2 3">Uncharacterized protein</fullName>
    </submittedName>
</protein>
<dbReference type="EMBL" id="KB095818">
    <property type="protein sequence ID" value="ESO11423.1"/>
    <property type="molecule type" value="Genomic_DNA"/>
</dbReference>
<dbReference type="CTD" id="20213155"/>
<evidence type="ECO:0000256" key="1">
    <source>
        <dbReference type="SAM" id="Phobius"/>
    </source>
</evidence>
<feature type="transmembrane region" description="Helical" evidence="1">
    <location>
        <begin position="278"/>
        <end position="300"/>
    </location>
</feature>
<keyword evidence="1" id="KW-1133">Transmembrane helix</keyword>
<keyword evidence="1" id="KW-0472">Membrane</keyword>
<dbReference type="SUPFAM" id="SSF81321">
    <property type="entry name" value="Family A G protein-coupled receptor-like"/>
    <property type="match status" value="1"/>
</dbReference>
<reference evidence="3" key="3">
    <citation type="submission" date="2015-06" db="UniProtKB">
        <authorList>
            <consortium name="EnsemblMetazoa"/>
        </authorList>
    </citation>
    <scope>IDENTIFICATION</scope>
</reference>
<feature type="transmembrane region" description="Helical" evidence="1">
    <location>
        <begin position="83"/>
        <end position="105"/>
    </location>
</feature>
<organism evidence="3 4">
    <name type="scientific">Helobdella robusta</name>
    <name type="common">Californian leech</name>
    <dbReference type="NCBI Taxonomy" id="6412"/>
    <lineage>
        <taxon>Eukaryota</taxon>
        <taxon>Metazoa</taxon>
        <taxon>Spiralia</taxon>
        <taxon>Lophotrochozoa</taxon>
        <taxon>Annelida</taxon>
        <taxon>Clitellata</taxon>
        <taxon>Hirudinea</taxon>
        <taxon>Rhynchobdellida</taxon>
        <taxon>Glossiphoniidae</taxon>
        <taxon>Helobdella</taxon>
    </lineage>
</organism>
<dbReference type="Proteomes" id="UP000015101">
    <property type="component" value="Unassembled WGS sequence"/>
</dbReference>
<feature type="transmembrane region" description="Helical" evidence="1">
    <location>
        <begin position="152"/>
        <end position="174"/>
    </location>
</feature>
<feature type="transmembrane region" description="Helical" evidence="1">
    <location>
        <begin position="312"/>
        <end position="332"/>
    </location>
</feature>
<accession>T1FWG0</accession>
<proteinExistence type="predicted"/>
<reference evidence="4" key="1">
    <citation type="submission" date="2012-12" db="EMBL/GenBank/DDBJ databases">
        <authorList>
            <person name="Hellsten U."/>
            <person name="Grimwood J."/>
            <person name="Chapman J.A."/>
            <person name="Shapiro H."/>
            <person name="Aerts A."/>
            <person name="Otillar R.P."/>
            <person name="Terry A.Y."/>
            <person name="Boore J.L."/>
            <person name="Simakov O."/>
            <person name="Marletaz F."/>
            <person name="Cho S.-J."/>
            <person name="Edsinger-Gonzales E."/>
            <person name="Havlak P."/>
            <person name="Kuo D.-H."/>
            <person name="Larsson T."/>
            <person name="Lv J."/>
            <person name="Arendt D."/>
            <person name="Savage R."/>
            <person name="Osoegawa K."/>
            <person name="de Jong P."/>
            <person name="Lindberg D.R."/>
            <person name="Seaver E.C."/>
            <person name="Weisblat D.A."/>
            <person name="Putnam N.H."/>
            <person name="Grigoriev I.V."/>
            <person name="Rokhsar D.S."/>
        </authorList>
    </citation>
    <scope>NUCLEOTIDE SEQUENCE</scope>
</reference>
<dbReference type="InParanoid" id="T1FWG0"/>
<reference evidence="2 4" key="2">
    <citation type="journal article" date="2013" name="Nature">
        <title>Insights into bilaterian evolution from three spiralian genomes.</title>
        <authorList>
            <person name="Simakov O."/>
            <person name="Marletaz F."/>
            <person name="Cho S.J."/>
            <person name="Edsinger-Gonzales E."/>
            <person name="Havlak P."/>
            <person name="Hellsten U."/>
            <person name="Kuo D.H."/>
            <person name="Larsson T."/>
            <person name="Lv J."/>
            <person name="Arendt D."/>
            <person name="Savage R."/>
            <person name="Osoegawa K."/>
            <person name="de Jong P."/>
            <person name="Grimwood J."/>
            <person name="Chapman J.A."/>
            <person name="Shapiro H."/>
            <person name="Aerts A."/>
            <person name="Otillar R.P."/>
            <person name="Terry A.Y."/>
            <person name="Boore J.L."/>
            <person name="Grigoriev I.V."/>
            <person name="Lindberg D.R."/>
            <person name="Seaver E.C."/>
            <person name="Weisblat D.A."/>
            <person name="Putnam N.H."/>
            <person name="Rokhsar D.S."/>
        </authorList>
    </citation>
    <scope>NUCLEOTIDE SEQUENCE</scope>
</reference>